<feature type="compositionally biased region" description="Low complexity" evidence="1">
    <location>
        <begin position="1"/>
        <end position="35"/>
    </location>
</feature>
<dbReference type="AlphaFoldDB" id="A0A267DGS1"/>
<evidence type="ECO:0000313" key="3">
    <source>
        <dbReference type="EMBL" id="PAA48508.1"/>
    </source>
</evidence>
<keyword evidence="2" id="KW-0472">Membrane</keyword>
<dbReference type="Proteomes" id="UP000215902">
    <property type="component" value="Unassembled WGS sequence"/>
</dbReference>
<protein>
    <submittedName>
        <fullName evidence="3">Uncharacterized protein</fullName>
    </submittedName>
</protein>
<sequence length="262" mass="28392">MNSAQTGSTTQPPQPPSSSLSPTVTAAAASAAPADSVDDSDRLSQAAALRAAGQPEAALSLLASLLDDAGNQSHSHQQHQHSRLALATPRAMRLSAEILFESGDLQAAKEFLHAEKMYYNAEVACADQLIRAIDSRLAEGCPTSILRSTGSTLPAMSSSGYRVRFANSVGSEEQQQSGTGSNVFQRLTFRRRNHNNNNNNIQNATHSSQSTGFNNRSTSMQRENRHIARGIFALCSFALLGLLAFWLWDWTPWRGLLAVRWP</sequence>
<dbReference type="EMBL" id="NIVC01004127">
    <property type="protein sequence ID" value="PAA48508.1"/>
    <property type="molecule type" value="Genomic_DNA"/>
</dbReference>
<name>A0A267DGS1_9PLAT</name>
<keyword evidence="2" id="KW-1133">Transmembrane helix</keyword>
<organism evidence="3 4">
    <name type="scientific">Macrostomum lignano</name>
    <dbReference type="NCBI Taxonomy" id="282301"/>
    <lineage>
        <taxon>Eukaryota</taxon>
        <taxon>Metazoa</taxon>
        <taxon>Spiralia</taxon>
        <taxon>Lophotrochozoa</taxon>
        <taxon>Platyhelminthes</taxon>
        <taxon>Rhabditophora</taxon>
        <taxon>Macrostomorpha</taxon>
        <taxon>Macrostomida</taxon>
        <taxon>Macrostomidae</taxon>
        <taxon>Macrostomum</taxon>
    </lineage>
</organism>
<gene>
    <name evidence="3" type="ORF">BOX15_Mlig032104g1</name>
</gene>
<evidence type="ECO:0000313" key="4">
    <source>
        <dbReference type="Proteomes" id="UP000215902"/>
    </source>
</evidence>
<feature type="region of interest" description="Disordered" evidence="1">
    <location>
        <begin position="196"/>
        <end position="217"/>
    </location>
</feature>
<keyword evidence="4" id="KW-1185">Reference proteome</keyword>
<feature type="compositionally biased region" description="Polar residues" evidence="1">
    <location>
        <begin position="201"/>
        <end position="217"/>
    </location>
</feature>
<reference evidence="3 4" key="1">
    <citation type="submission" date="2017-06" db="EMBL/GenBank/DDBJ databases">
        <title>A platform for efficient transgenesis in Macrostomum lignano, a flatworm model organism for stem cell research.</title>
        <authorList>
            <person name="Berezikov E."/>
        </authorList>
    </citation>
    <scope>NUCLEOTIDE SEQUENCE [LARGE SCALE GENOMIC DNA]</scope>
    <source>
        <strain evidence="3">DV1</strain>
        <tissue evidence="3">Whole organism</tissue>
    </source>
</reference>
<comment type="caution">
    <text evidence="3">The sequence shown here is derived from an EMBL/GenBank/DDBJ whole genome shotgun (WGS) entry which is preliminary data.</text>
</comment>
<evidence type="ECO:0000256" key="2">
    <source>
        <dbReference type="SAM" id="Phobius"/>
    </source>
</evidence>
<accession>A0A267DGS1</accession>
<feature type="transmembrane region" description="Helical" evidence="2">
    <location>
        <begin position="226"/>
        <end position="248"/>
    </location>
</feature>
<feature type="region of interest" description="Disordered" evidence="1">
    <location>
        <begin position="1"/>
        <end position="42"/>
    </location>
</feature>
<keyword evidence="2" id="KW-0812">Transmembrane</keyword>
<proteinExistence type="predicted"/>
<evidence type="ECO:0000256" key="1">
    <source>
        <dbReference type="SAM" id="MobiDB-lite"/>
    </source>
</evidence>